<dbReference type="PANTHER" id="PTHR47165:SF4">
    <property type="entry name" value="OS03G0429900 PROTEIN"/>
    <property type="match status" value="1"/>
</dbReference>
<dbReference type="Proteomes" id="UP000504610">
    <property type="component" value="Chromosome 7"/>
</dbReference>
<evidence type="ECO:0000256" key="4">
    <source>
        <dbReference type="ARBA" id="ARBA00022833"/>
    </source>
</evidence>
<evidence type="ECO:0000256" key="1">
    <source>
        <dbReference type="ARBA" id="ARBA00005690"/>
    </source>
</evidence>
<dbReference type="OrthoDB" id="1750540at2759"/>
<evidence type="ECO:0000313" key="8">
    <source>
        <dbReference type="RefSeq" id="XP_018443745.1"/>
    </source>
</evidence>
<dbReference type="GeneID" id="108815734"/>
<keyword evidence="3" id="KW-0863">Zinc-finger</keyword>
<dbReference type="Gene3D" id="2.40.50.140">
    <property type="entry name" value="Nucleic acid-binding proteins"/>
    <property type="match status" value="2"/>
</dbReference>
<dbReference type="KEGG" id="rsz:108815734"/>
<dbReference type="AlphaFoldDB" id="A0A6J0K6Z0"/>
<keyword evidence="4" id="KW-0862">Zinc</keyword>
<comment type="similarity">
    <text evidence="1">Belongs to the replication factor A protein 1 family.</text>
</comment>
<dbReference type="CDD" id="cd04481">
    <property type="entry name" value="RPA1_DBD_B_like"/>
    <property type="match status" value="1"/>
</dbReference>
<gene>
    <name evidence="8" type="primary">LOC108815734</name>
</gene>
<keyword evidence="7" id="KW-1185">Reference proteome</keyword>
<dbReference type="InterPro" id="IPR047192">
    <property type="entry name" value="Euk_RPA1_DBD_C"/>
</dbReference>
<dbReference type="Pfam" id="PF08646">
    <property type="entry name" value="Rep_fac-A_C"/>
    <property type="match status" value="1"/>
</dbReference>
<dbReference type="GO" id="GO:0008270">
    <property type="term" value="F:zinc ion binding"/>
    <property type="evidence" value="ECO:0007669"/>
    <property type="project" value="UniProtKB-KW"/>
</dbReference>
<evidence type="ECO:0000259" key="6">
    <source>
        <dbReference type="Pfam" id="PF08646"/>
    </source>
</evidence>
<accession>A0A6J0K6Z0</accession>
<reference evidence="8" key="2">
    <citation type="submission" date="2025-08" db="UniProtKB">
        <authorList>
            <consortium name="RefSeq"/>
        </authorList>
    </citation>
    <scope>IDENTIFICATION</scope>
    <source>
        <tissue evidence="8">Leaf</tissue>
    </source>
</reference>
<dbReference type="RefSeq" id="XP_018443745.1">
    <property type="nucleotide sequence ID" value="XM_018588243.1"/>
</dbReference>
<dbReference type="GO" id="GO:0003677">
    <property type="term" value="F:DNA binding"/>
    <property type="evidence" value="ECO:0007669"/>
    <property type="project" value="UniProtKB-KW"/>
</dbReference>
<protein>
    <submittedName>
        <fullName evidence="8">Replication protein A 70 kDa DNA-binding subunit D-like</fullName>
    </submittedName>
</protein>
<organism evidence="7 8">
    <name type="scientific">Raphanus sativus</name>
    <name type="common">Radish</name>
    <name type="synonym">Raphanus raphanistrum var. sativus</name>
    <dbReference type="NCBI Taxonomy" id="3726"/>
    <lineage>
        <taxon>Eukaryota</taxon>
        <taxon>Viridiplantae</taxon>
        <taxon>Streptophyta</taxon>
        <taxon>Embryophyta</taxon>
        <taxon>Tracheophyta</taxon>
        <taxon>Spermatophyta</taxon>
        <taxon>Magnoliopsida</taxon>
        <taxon>eudicotyledons</taxon>
        <taxon>Gunneridae</taxon>
        <taxon>Pentapetalae</taxon>
        <taxon>rosids</taxon>
        <taxon>malvids</taxon>
        <taxon>Brassicales</taxon>
        <taxon>Brassicaceae</taxon>
        <taxon>Brassiceae</taxon>
        <taxon>Raphanus</taxon>
    </lineage>
</organism>
<proteinExistence type="inferred from homology"/>
<dbReference type="InterPro" id="IPR012340">
    <property type="entry name" value="NA-bd_OB-fold"/>
</dbReference>
<evidence type="ECO:0000256" key="2">
    <source>
        <dbReference type="ARBA" id="ARBA00022723"/>
    </source>
</evidence>
<feature type="domain" description="Replication factor A C-terminal" evidence="6">
    <location>
        <begin position="202"/>
        <end position="331"/>
    </location>
</feature>
<dbReference type="PANTHER" id="PTHR47165">
    <property type="entry name" value="OS03G0429900 PROTEIN"/>
    <property type="match status" value="1"/>
</dbReference>
<name>A0A6J0K6Z0_RAPSA</name>
<evidence type="ECO:0000256" key="3">
    <source>
        <dbReference type="ARBA" id="ARBA00022771"/>
    </source>
</evidence>
<dbReference type="SUPFAM" id="SSF50249">
    <property type="entry name" value="Nucleic acid-binding proteins"/>
    <property type="match status" value="2"/>
</dbReference>
<sequence length="398" mass="45297">MSFNQNTAVTRSNHVNDELYLSLIDFQTVLSGTLDDNFLIDVLGQVIDCGDVETMQCTGGKQRKKLEFTLSDLNDTRLTCCIWGNLADKLLSSINQETGMVTMLLRFAKLGRFRGELQISNAFDASVMMLNPPIPEAEAFKVLINDDAMTLTSFQSNDDSQDDNNNRVGIVGKRGQRDKWLLFPTKTIYEMITSTQVEKCLVKCVVYAIDMDWSWYYFGCKSCNKRVLKTGTTFKKLNGKEIVQHNWWCEECKDSVIDVSPRFWLHLMVSDDSGISKIMILDHVANNIVSKTPEKLLNGSWEELQDPTLVPDCINDLVGKEFTFGVYIDKENVAYGSEFYKDSVYLSENQEHFDSNSTPSSKRKEEEITNLIDLSSTSKKSCTRSIKIEKVQDVNKKR</sequence>
<evidence type="ECO:0000313" key="7">
    <source>
        <dbReference type="Proteomes" id="UP000504610"/>
    </source>
</evidence>
<reference evidence="7" key="1">
    <citation type="journal article" date="2019" name="Database">
        <title>The radish genome database (RadishGD): an integrated information resource for radish genomics.</title>
        <authorList>
            <person name="Yu H.J."/>
            <person name="Baek S."/>
            <person name="Lee Y.J."/>
            <person name="Cho A."/>
            <person name="Mun J.H."/>
        </authorList>
    </citation>
    <scope>NUCLEOTIDE SEQUENCE [LARGE SCALE GENOMIC DNA]</scope>
    <source>
        <strain evidence="7">cv. WK10039</strain>
    </source>
</reference>
<dbReference type="InterPro" id="IPR013955">
    <property type="entry name" value="Rep_factor-A_C"/>
</dbReference>
<keyword evidence="2" id="KW-0479">Metal-binding</keyword>
<dbReference type="CDD" id="cd04476">
    <property type="entry name" value="RPA1_DBD_C"/>
    <property type="match status" value="1"/>
</dbReference>
<evidence type="ECO:0000256" key="5">
    <source>
        <dbReference type="ARBA" id="ARBA00023125"/>
    </source>
</evidence>
<keyword evidence="5" id="KW-0238">DNA-binding</keyword>